<sequence length="180" mass="19299">MQKWMIGLFIGLCSLGWAHQPFWNPGSPTLQQAYRVLEPTISKVVTGQLGTGQLGFYVFELAAGFVLDLGLFVGAACPAAFQPRMWLVGPGVQGNQRPPFAIPEGLGARVFEGGWHEYRGHGLVARKGPELRERLQGGTYYVVVEAGNAAGYYMISLAGAEVPGGTAEGRAALARFNRCG</sequence>
<name>A0A511R737_9DEIN</name>
<dbReference type="OrthoDB" id="34406at2"/>
<dbReference type="AlphaFoldDB" id="A0A511R737"/>
<dbReference type="EMBL" id="BJXL01000162">
    <property type="protein sequence ID" value="GEM85027.1"/>
    <property type="molecule type" value="Genomic_DNA"/>
</dbReference>
<reference evidence="1 2" key="1">
    <citation type="submission" date="2019-07" db="EMBL/GenBank/DDBJ databases">
        <title>Whole genome shotgun sequence of Meiothermus hypogaeus NBRC 106114.</title>
        <authorList>
            <person name="Hosoyama A."/>
            <person name="Uohara A."/>
            <person name="Ohji S."/>
            <person name="Ichikawa N."/>
        </authorList>
    </citation>
    <scope>NUCLEOTIDE SEQUENCE [LARGE SCALE GENOMIC DNA]</scope>
    <source>
        <strain evidence="1 2">NBRC 106114</strain>
    </source>
</reference>
<comment type="caution">
    <text evidence="1">The sequence shown here is derived from an EMBL/GenBank/DDBJ whole genome shotgun (WGS) entry which is preliminary data.</text>
</comment>
<proteinExistence type="predicted"/>
<gene>
    <name evidence="1" type="ORF">MHY01S_31930</name>
</gene>
<evidence type="ECO:0000313" key="2">
    <source>
        <dbReference type="Proteomes" id="UP000321197"/>
    </source>
</evidence>
<dbReference type="RefSeq" id="WP_119341235.1">
    <property type="nucleotide sequence ID" value="NZ_BJXL01000162.1"/>
</dbReference>
<protein>
    <submittedName>
        <fullName evidence="1">Uncharacterized protein</fullName>
    </submittedName>
</protein>
<dbReference type="Proteomes" id="UP000321197">
    <property type="component" value="Unassembled WGS sequence"/>
</dbReference>
<organism evidence="1 2">
    <name type="scientific">Meiothermus hypogaeus NBRC 106114</name>
    <dbReference type="NCBI Taxonomy" id="1227553"/>
    <lineage>
        <taxon>Bacteria</taxon>
        <taxon>Thermotogati</taxon>
        <taxon>Deinococcota</taxon>
        <taxon>Deinococci</taxon>
        <taxon>Thermales</taxon>
        <taxon>Thermaceae</taxon>
        <taxon>Meiothermus</taxon>
    </lineage>
</organism>
<accession>A0A511R737</accession>
<evidence type="ECO:0000313" key="1">
    <source>
        <dbReference type="EMBL" id="GEM85027.1"/>
    </source>
</evidence>